<reference evidence="3" key="1">
    <citation type="journal article" date="2013" name="G3 (Bethesda)">
        <title>Comparative genomics of a plant-pathogenic fungus, Pyrenophora tritici-repentis, reveals transduplication and the impact of repeat elements on pathogenicity and population divergence.</title>
        <authorList>
            <person name="Manning V.A."/>
            <person name="Pandelova I."/>
            <person name="Dhillon B."/>
            <person name="Wilhelm L.J."/>
            <person name="Goodwin S.B."/>
            <person name="Berlin A.M."/>
            <person name="Figueroa M."/>
            <person name="Freitag M."/>
            <person name="Hane J.K."/>
            <person name="Henrissat B."/>
            <person name="Holman W.H."/>
            <person name="Kodira C.D."/>
            <person name="Martin J."/>
            <person name="Oliver R.P."/>
            <person name="Robbertse B."/>
            <person name="Schackwitz W."/>
            <person name="Schwartz D.C."/>
            <person name="Spatafora J.W."/>
            <person name="Turgeon B.G."/>
            <person name="Yandava C."/>
            <person name="Young S."/>
            <person name="Zhou S."/>
            <person name="Zeng Q."/>
            <person name="Grigoriev I.V."/>
            <person name="Ma L.-J."/>
            <person name="Ciuffetti L.M."/>
        </authorList>
    </citation>
    <scope>NUCLEOTIDE SEQUENCE [LARGE SCALE GENOMIC DNA]</scope>
    <source>
        <strain evidence="3">Pt-1C-BFP</strain>
    </source>
</reference>
<dbReference type="InterPro" id="IPR011333">
    <property type="entry name" value="SKP1/BTB/POZ_sf"/>
</dbReference>
<organism evidence="2 3">
    <name type="scientific">Pyrenophora tritici-repentis (strain Pt-1C-BFP)</name>
    <name type="common">Wheat tan spot fungus</name>
    <name type="synonym">Drechslera tritici-repentis</name>
    <dbReference type="NCBI Taxonomy" id="426418"/>
    <lineage>
        <taxon>Eukaryota</taxon>
        <taxon>Fungi</taxon>
        <taxon>Dikarya</taxon>
        <taxon>Ascomycota</taxon>
        <taxon>Pezizomycotina</taxon>
        <taxon>Dothideomycetes</taxon>
        <taxon>Pleosporomycetidae</taxon>
        <taxon>Pleosporales</taxon>
        <taxon>Pleosporineae</taxon>
        <taxon>Pleosporaceae</taxon>
        <taxon>Pyrenophora</taxon>
    </lineage>
</organism>
<dbReference type="Gene3D" id="3.30.710.10">
    <property type="entry name" value="Potassium Channel Kv1.1, Chain A"/>
    <property type="match status" value="1"/>
</dbReference>
<dbReference type="InParanoid" id="B2VSR5"/>
<dbReference type="HOGENOM" id="CLU_057752_5_2_1"/>
<name>B2VSR5_PYRTR</name>
<feature type="domain" description="BTB" evidence="1">
    <location>
        <begin position="26"/>
        <end position="98"/>
    </location>
</feature>
<dbReference type="PANTHER" id="PTHR47843">
    <property type="entry name" value="BTB DOMAIN-CONTAINING PROTEIN-RELATED"/>
    <property type="match status" value="1"/>
</dbReference>
<dbReference type="eggNOG" id="ENOG502SP2V">
    <property type="taxonomic scope" value="Eukaryota"/>
</dbReference>
<dbReference type="EMBL" id="DS231615">
    <property type="protein sequence ID" value="EDU41259.1"/>
    <property type="molecule type" value="Genomic_DNA"/>
</dbReference>
<dbReference type="CDD" id="cd18186">
    <property type="entry name" value="BTB_POZ_ZBTB_KLHL-like"/>
    <property type="match status" value="1"/>
</dbReference>
<dbReference type="OMA" id="FPAMELE"/>
<dbReference type="Proteomes" id="UP000001471">
    <property type="component" value="Unassembled WGS sequence"/>
</dbReference>
<gene>
    <name evidence="2" type="ORF">PTRG_01821</name>
</gene>
<evidence type="ECO:0000313" key="2">
    <source>
        <dbReference type="EMBL" id="EDU41259.1"/>
    </source>
</evidence>
<dbReference type="Pfam" id="PF00651">
    <property type="entry name" value="BTB"/>
    <property type="match status" value="1"/>
</dbReference>
<dbReference type="SUPFAM" id="SSF54695">
    <property type="entry name" value="POZ domain"/>
    <property type="match status" value="1"/>
</dbReference>
<dbReference type="PROSITE" id="PS50097">
    <property type="entry name" value="BTB"/>
    <property type="match status" value="1"/>
</dbReference>
<dbReference type="AlphaFoldDB" id="B2VSR5"/>
<sequence length="274" mass="31000">MAELAREDLNAKVQSSGSLLITGDYSDFVITCGVDIYNVHKAIVCTQSGFFQRAERFPAGKLPLKEAAEDRVNLPEDHPAIIKLLVQFLYEGEYEPKLLKEIAGRIPLIVPAVKDFHYVFPHTCEQLGRCRASKWGVCHHHDCNPDTCGNACRGFICKECTGVSDNSSPDDLILHAKMYQAGDKYDVPGLKMLSREKFSRLCVKYWDHELFPTACGYALSSTPDEDQGLRKILCETILAHTKLLKMEVMEEALGKHIEFVYQVTKRLVEMREEK</sequence>
<dbReference type="OrthoDB" id="6359816at2759"/>
<proteinExistence type="predicted"/>
<evidence type="ECO:0000313" key="3">
    <source>
        <dbReference type="Proteomes" id="UP000001471"/>
    </source>
</evidence>
<dbReference type="PANTHER" id="PTHR47843:SF5">
    <property type="entry name" value="BTB_POZ DOMAIN PROTEIN"/>
    <property type="match status" value="1"/>
</dbReference>
<protein>
    <recommendedName>
        <fullName evidence="1">BTB domain-containing protein</fullName>
    </recommendedName>
</protein>
<dbReference type="InterPro" id="IPR000210">
    <property type="entry name" value="BTB/POZ_dom"/>
</dbReference>
<accession>B2VSR5</accession>
<evidence type="ECO:0000259" key="1">
    <source>
        <dbReference type="PROSITE" id="PS50097"/>
    </source>
</evidence>